<dbReference type="GO" id="GO:0004065">
    <property type="term" value="F:arylsulfatase activity"/>
    <property type="evidence" value="ECO:0007669"/>
    <property type="project" value="TreeGrafter"/>
</dbReference>
<evidence type="ECO:0000313" key="7">
    <source>
        <dbReference type="Proteomes" id="UP000317429"/>
    </source>
</evidence>
<dbReference type="PROSITE" id="PS00523">
    <property type="entry name" value="SULFATASE_1"/>
    <property type="match status" value="1"/>
</dbReference>
<sequence>MKHAPSNALARLLASTLVASSLLVGLLAPAVLAAGARSNIVWIMAEDISTELACYGEPAVQTPHLDALASQGARYTNAFCTAPSCTPSRNAMMTGVYQTRTGTQDQRRSGVTLPAGVVPITRLLREAGYYTALGCGYSDKTDLNFEADPLFDGPDWQARRPGQPFFAQITLYGTHRNPGRGWTDVRRRSPHPVDPAKVELPPYFPDDPACRLDWAMYLDAIEAMDAQVGQVVARLDREGIADNTVVIFIGDNGRCHLRGKCWLYDPGIRVPLVIRWPGHVAPGSVETSLVSMIDVSATVLEIAGVGGADGGADGLPDWLDGRPILGPNAQSRDHVFAARDLIDEVMDHIRCVRTDRYKYIRNYNPENGYRECEYVRENRPMLPVIERLAAEGKLTSAQQTIVAQTKPAEELYDIVEDPFELNNLAESAEHRPTLEELRGLVDGWIAETGDKGLEHLERPN</sequence>
<evidence type="ECO:0000256" key="1">
    <source>
        <dbReference type="ARBA" id="ARBA00008779"/>
    </source>
</evidence>
<dbReference type="GO" id="GO:0047753">
    <property type="term" value="F:choline-sulfatase activity"/>
    <property type="evidence" value="ECO:0007669"/>
    <property type="project" value="UniProtKB-EC"/>
</dbReference>
<dbReference type="Pfam" id="PF00884">
    <property type="entry name" value="Sulfatase"/>
    <property type="match status" value="1"/>
</dbReference>
<dbReference type="PANTHER" id="PTHR42693">
    <property type="entry name" value="ARYLSULFATASE FAMILY MEMBER"/>
    <property type="match status" value="1"/>
</dbReference>
<dbReference type="OrthoDB" id="9763613at2"/>
<keyword evidence="2" id="KW-0479">Metal-binding</keyword>
<dbReference type="RefSeq" id="WP_145281221.1">
    <property type="nucleotide sequence ID" value="NZ_CP036291.1"/>
</dbReference>
<reference evidence="6 7" key="1">
    <citation type="submission" date="2019-02" db="EMBL/GenBank/DDBJ databases">
        <title>Deep-cultivation of Planctomycetes and their phenomic and genomic characterization uncovers novel biology.</title>
        <authorList>
            <person name="Wiegand S."/>
            <person name="Jogler M."/>
            <person name="Boedeker C."/>
            <person name="Pinto D."/>
            <person name="Vollmers J."/>
            <person name="Rivas-Marin E."/>
            <person name="Kohn T."/>
            <person name="Peeters S.H."/>
            <person name="Heuer A."/>
            <person name="Rast P."/>
            <person name="Oberbeckmann S."/>
            <person name="Bunk B."/>
            <person name="Jeske O."/>
            <person name="Meyerdierks A."/>
            <person name="Storesund J.E."/>
            <person name="Kallscheuer N."/>
            <person name="Luecker S."/>
            <person name="Lage O.M."/>
            <person name="Pohl T."/>
            <person name="Merkel B.J."/>
            <person name="Hornburger P."/>
            <person name="Mueller R.-W."/>
            <person name="Bruemmer F."/>
            <person name="Labrenz M."/>
            <person name="Spormann A.M."/>
            <person name="Op den Camp H."/>
            <person name="Overmann J."/>
            <person name="Amann R."/>
            <person name="Jetten M.S.M."/>
            <person name="Mascher T."/>
            <person name="Medema M.H."/>
            <person name="Devos D.P."/>
            <person name="Kaster A.-K."/>
            <person name="Ovreas L."/>
            <person name="Rohde M."/>
            <person name="Galperin M.Y."/>
            <person name="Jogler C."/>
        </authorList>
    </citation>
    <scope>NUCLEOTIDE SEQUENCE [LARGE SCALE GENOMIC DNA]</scope>
    <source>
        <strain evidence="6 7">Pla175</strain>
    </source>
</reference>
<dbReference type="InterPro" id="IPR000917">
    <property type="entry name" value="Sulfatase_N"/>
</dbReference>
<evidence type="ECO:0000256" key="2">
    <source>
        <dbReference type="ARBA" id="ARBA00022723"/>
    </source>
</evidence>
<organism evidence="6 7">
    <name type="scientific">Pirellulimonas nuda</name>
    <dbReference type="NCBI Taxonomy" id="2528009"/>
    <lineage>
        <taxon>Bacteria</taxon>
        <taxon>Pseudomonadati</taxon>
        <taxon>Planctomycetota</taxon>
        <taxon>Planctomycetia</taxon>
        <taxon>Pirellulales</taxon>
        <taxon>Lacipirellulaceae</taxon>
        <taxon>Pirellulimonas</taxon>
    </lineage>
</organism>
<dbReference type="Gene3D" id="3.40.720.10">
    <property type="entry name" value="Alkaline Phosphatase, subunit A"/>
    <property type="match status" value="1"/>
</dbReference>
<dbReference type="GO" id="GO:0046872">
    <property type="term" value="F:metal ion binding"/>
    <property type="evidence" value="ECO:0007669"/>
    <property type="project" value="UniProtKB-KW"/>
</dbReference>
<name>A0A518D720_9BACT</name>
<keyword evidence="4" id="KW-0106">Calcium</keyword>
<gene>
    <name evidence="6" type="primary">betC_2</name>
    <name evidence="6" type="ORF">Pla175_06130</name>
</gene>
<dbReference type="CDD" id="cd16027">
    <property type="entry name" value="SGSH"/>
    <property type="match status" value="1"/>
</dbReference>
<feature type="domain" description="Sulfatase N-terminal" evidence="5">
    <location>
        <begin position="38"/>
        <end position="305"/>
    </location>
</feature>
<dbReference type="InterPro" id="IPR024607">
    <property type="entry name" value="Sulfatase_CS"/>
</dbReference>
<dbReference type="EC" id="3.1.6.6" evidence="6"/>
<keyword evidence="3 6" id="KW-0378">Hydrolase</keyword>
<dbReference type="EMBL" id="CP036291">
    <property type="protein sequence ID" value="QDU87255.1"/>
    <property type="molecule type" value="Genomic_DNA"/>
</dbReference>
<protein>
    <submittedName>
        <fullName evidence="6">Choline-sulfatase</fullName>
        <ecNumber evidence="6">3.1.6.6</ecNumber>
    </submittedName>
</protein>
<dbReference type="Proteomes" id="UP000317429">
    <property type="component" value="Chromosome"/>
</dbReference>
<dbReference type="SUPFAM" id="SSF53649">
    <property type="entry name" value="Alkaline phosphatase-like"/>
    <property type="match status" value="1"/>
</dbReference>
<comment type="similarity">
    <text evidence="1">Belongs to the sulfatase family.</text>
</comment>
<evidence type="ECO:0000256" key="4">
    <source>
        <dbReference type="ARBA" id="ARBA00022837"/>
    </source>
</evidence>
<dbReference type="KEGG" id="pnd:Pla175_06130"/>
<dbReference type="InterPro" id="IPR017850">
    <property type="entry name" value="Alkaline_phosphatase_core_sf"/>
</dbReference>
<keyword evidence="7" id="KW-1185">Reference proteome</keyword>
<accession>A0A518D720</accession>
<dbReference type="PANTHER" id="PTHR42693:SF53">
    <property type="entry name" value="ENDO-4-O-SULFATASE"/>
    <property type="match status" value="1"/>
</dbReference>
<proteinExistence type="inferred from homology"/>
<evidence type="ECO:0000256" key="3">
    <source>
        <dbReference type="ARBA" id="ARBA00022801"/>
    </source>
</evidence>
<dbReference type="AlphaFoldDB" id="A0A518D720"/>
<evidence type="ECO:0000259" key="5">
    <source>
        <dbReference type="Pfam" id="PF00884"/>
    </source>
</evidence>
<dbReference type="InterPro" id="IPR050738">
    <property type="entry name" value="Sulfatase"/>
</dbReference>
<evidence type="ECO:0000313" key="6">
    <source>
        <dbReference type="EMBL" id="QDU87255.1"/>
    </source>
</evidence>